<gene>
    <name evidence="2" type="ORF">ISN44_As07g009510</name>
</gene>
<dbReference type="EMBL" id="JAEFBJ010000007">
    <property type="protein sequence ID" value="KAG7588624.1"/>
    <property type="molecule type" value="Genomic_DNA"/>
</dbReference>
<dbReference type="PANTHER" id="PTHR10775">
    <property type="entry name" value="OS08G0208400 PROTEIN"/>
    <property type="match status" value="1"/>
</dbReference>
<protein>
    <submittedName>
        <fullName evidence="2">Putative transposase Ptta/En/Spm plant</fullName>
    </submittedName>
</protein>
<accession>A0A8T2BUK3</accession>
<proteinExistence type="predicted"/>
<feature type="compositionally biased region" description="Low complexity" evidence="1">
    <location>
        <begin position="480"/>
        <end position="494"/>
    </location>
</feature>
<evidence type="ECO:0000313" key="2">
    <source>
        <dbReference type="EMBL" id="KAG7588624.1"/>
    </source>
</evidence>
<sequence>MEDTNAFWLPGGWKICWFDCHRRFLPVNHSLRKDKTHFLKGKGVKDYPPQSLTGEHVLYERIRSVEPLMTSDCGGNGHEKKVDGYGQWHKESILWQLPYWVDLTLRHNLDVMHIEKNVLDNIIYTVMNMKDRSKDTVRSRINVSRFCDQPELHVDDQGKAPFPIWRLSAKAKKNLLEWVKSEVKFPDGYVADLASCANIKAGKFSGMKSHDNHVFMERLLPFVFAELLPRNVAEMQLFWKTADAIERSENASQCINSDHGGLGVHKHLAGQKSFIQVYQEMEEDLGLLVSLGEVFMRTHTRADGSFVDQKSEQVAEAYKKTVEERFAELEEDGQDTSEISSEHSTHPRELSIDEMNDIFLKLNDQGNPYGLESLVETLHKGKRKESYTSSSSTVTIVELQDQLRRNISDQDAENARCDAEHLKSQARIASLEKLILFMKDKDPDLATFMSSSPLLEPELIIPPITTTVILPDTTAAAIQPAGLTPGTTPTSPLSNTASNH</sequence>
<dbReference type="Proteomes" id="UP000694251">
    <property type="component" value="Chromosome 7"/>
</dbReference>
<keyword evidence="3" id="KW-1185">Reference proteome</keyword>
<reference evidence="2 3" key="1">
    <citation type="submission" date="2020-12" db="EMBL/GenBank/DDBJ databases">
        <title>Concerted genomic and epigenomic changes stabilize Arabidopsis allopolyploids.</title>
        <authorList>
            <person name="Chen Z."/>
        </authorList>
    </citation>
    <scope>NUCLEOTIDE SEQUENCE [LARGE SCALE GENOMIC DNA]</scope>
    <source>
        <strain evidence="2">As9502</strain>
        <tissue evidence="2">Leaf</tissue>
    </source>
</reference>
<dbReference type="OrthoDB" id="1107619at2759"/>
<dbReference type="InterPro" id="IPR004252">
    <property type="entry name" value="Probable_transposase_24"/>
</dbReference>
<dbReference type="AlphaFoldDB" id="A0A8T2BUK3"/>
<evidence type="ECO:0000256" key="1">
    <source>
        <dbReference type="SAM" id="MobiDB-lite"/>
    </source>
</evidence>
<name>A0A8T2BUK3_ARASU</name>
<comment type="caution">
    <text evidence="2">The sequence shown here is derived from an EMBL/GenBank/DDBJ whole genome shotgun (WGS) entry which is preliminary data.</text>
</comment>
<feature type="region of interest" description="Disordered" evidence="1">
    <location>
        <begin position="480"/>
        <end position="500"/>
    </location>
</feature>
<dbReference type="Pfam" id="PF03004">
    <property type="entry name" value="Transposase_24"/>
    <property type="match status" value="1"/>
</dbReference>
<dbReference type="PANTHER" id="PTHR10775:SF166">
    <property type="entry name" value="OS04G0146034 PROTEIN"/>
    <property type="match status" value="1"/>
</dbReference>
<organism evidence="2 3">
    <name type="scientific">Arabidopsis suecica</name>
    <name type="common">Swedish thale-cress</name>
    <name type="synonym">Cardaminopsis suecica</name>
    <dbReference type="NCBI Taxonomy" id="45249"/>
    <lineage>
        <taxon>Eukaryota</taxon>
        <taxon>Viridiplantae</taxon>
        <taxon>Streptophyta</taxon>
        <taxon>Embryophyta</taxon>
        <taxon>Tracheophyta</taxon>
        <taxon>Spermatophyta</taxon>
        <taxon>Magnoliopsida</taxon>
        <taxon>eudicotyledons</taxon>
        <taxon>Gunneridae</taxon>
        <taxon>Pentapetalae</taxon>
        <taxon>rosids</taxon>
        <taxon>malvids</taxon>
        <taxon>Brassicales</taxon>
        <taxon>Brassicaceae</taxon>
        <taxon>Camelineae</taxon>
        <taxon>Arabidopsis</taxon>
    </lineage>
</organism>
<evidence type="ECO:0000313" key="3">
    <source>
        <dbReference type="Proteomes" id="UP000694251"/>
    </source>
</evidence>